<dbReference type="RefSeq" id="WP_259862812.1">
    <property type="nucleotide sequence ID" value="NZ_BAAAST010000011.1"/>
</dbReference>
<accession>A0ABY5W4D1</accession>
<dbReference type="PANTHER" id="PTHR33164">
    <property type="entry name" value="TRANSCRIPTIONAL REGULATOR, MARR FAMILY"/>
    <property type="match status" value="1"/>
</dbReference>
<dbReference type="Proteomes" id="UP001059617">
    <property type="component" value="Chromosome"/>
</dbReference>
<protein>
    <submittedName>
        <fullName evidence="5">MarR family transcriptional regulator</fullName>
    </submittedName>
</protein>
<gene>
    <name evidence="5" type="ORF">Dfulv_11625</name>
</gene>
<dbReference type="InterPro" id="IPR036388">
    <property type="entry name" value="WH-like_DNA-bd_sf"/>
</dbReference>
<dbReference type="SUPFAM" id="SSF46785">
    <property type="entry name" value="Winged helix' DNA-binding domain"/>
    <property type="match status" value="1"/>
</dbReference>
<dbReference type="PROSITE" id="PS50995">
    <property type="entry name" value="HTH_MARR_2"/>
    <property type="match status" value="1"/>
</dbReference>
<keyword evidence="2" id="KW-0238">DNA-binding</keyword>
<dbReference type="InterPro" id="IPR000835">
    <property type="entry name" value="HTH_MarR-typ"/>
</dbReference>
<feature type="domain" description="HTH marR-type" evidence="4">
    <location>
        <begin position="13"/>
        <end position="147"/>
    </location>
</feature>
<evidence type="ECO:0000313" key="6">
    <source>
        <dbReference type="Proteomes" id="UP001059617"/>
    </source>
</evidence>
<evidence type="ECO:0000256" key="1">
    <source>
        <dbReference type="ARBA" id="ARBA00023015"/>
    </source>
</evidence>
<dbReference type="InterPro" id="IPR023187">
    <property type="entry name" value="Tscrpt_reg_MarR-type_CS"/>
</dbReference>
<keyword evidence="6" id="KW-1185">Reference proteome</keyword>
<dbReference type="SMART" id="SM00347">
    <property type="entry name" value="HTH_MARR"/>
    <property type="match status" value="1"/>
</dbReference>
<evidence type="ECO:0000259" key="4">
    <source>
        <dbReference type="PROSITE" id="PS50995"/>
    </source>
</evidence>
<dbReference type="Pfam" id="PF12802">
    <property type="entry name" value="MarR_2"/>
    <property type="match status" value="1"/>
</dbReference>
<organism evidence="5 6">
    <name type="scientific">Dactylosporangium fulvum</name>
    <dbReference type="NCBI Taxonomy" id="53359"/>
    <lineage>
        <taxon>Bacteria</taxon>
        <taxon>Bacillati</taxon>
        <taxon>Actinomycetota</taxon>
        <taxon>Actinomycetes</taxon>
        <taxon>Micromonosporales</taxon>
        <taxon>Micromonosporaceae</taxon>
        <taxon>Dactylosporangium</taxon>
    </lineage>
</organism>
<sequence>MSDVNPSAEELRALPLGRLLLHAHRRAQAASLAKLQASGHADVRLGHLPALTNLDPSGTRITELAARAGMTRQMMGRLVRELEGLGYVGSRPDPTDQRAVVVTLTDRGEEFLSGAPAAMAEVDSDFATLLGPADLAKLREMLVRVSAS</sequence>
<reference evidence="5" key="1">
    <citation type="submission" date="2021-04" db="EMBL/GenBank/DDBJ databases">
        <authorList>
            <person name="Hartkoorn R.C."/>
            <person name="Beaudoing E."/>
            <person name="Hot D."/>
        </authorList>
    </citation>
    <scope>NUCLEOTIDE SEQUENCE</scope>
    <source>
        <strain evidence="5">NRRL B-16292</strain>
    </source>
</reference>
<dbReference type="PANTHER" id="PTHR33164:SF57">
    <property type="entry name" value="MARR-FAMILY TRANSCRIPTIONAL REGULATOR"/>
    <property type="match status" value="1"/>
</dbReference>
<reference evidence="5" key="2">
    <citation type="submission" date="2022-09" db="EMBL/GenBank/DDBJ databases">
        <title>Biosynthetic gene clusters of Dactylosporangioum fulvum.</title>
        <authorList>
            <person name="Caradec T."/>
        </authorList>
    </citation>
    <scope>NUCLEOTIDE SEQUENCE</scope>
    <source>
        <strain evidence="5">NRRL B-16292</strain>
    </source>
</reference>
<dbReference type="Gene3D" id="1.10.10.10">
    <property type="entry name" value="Winged helix-like DNA-binding domain superfamily/Winged helix DNA-binding domain"/>
    <property type="match status" value="1"/>
</dbReference>
<dbReference type="PROSITE" id="PS01117">
    <property type="entry name" value="HTH_MARR_1"/>
    <property type="match status" value="1"/>
</dbReference>
<dbReference type="InterPro" id="IPR036390">
    <property type="entry name" value="WH_DNA-bd_sf"/>
</dbReference>
<dbReference type="EMBL" id="CP073720">
    <property type="protein sequence ID" value="UWP84835.1"/>
    <property type="molecule type" value="Genomic_DNA"/>
</dbReference>
<name>A0ABY5W4D1_9ACTN</name>
<keyword evidence="1" id="KW-0805">Transcription regulation</keyword>
<evidence type="ECO:0000256" key="3">
    <source>
        <dbReference type="ARBA" id="ARBA00023163"/>
    </source>
</evidence>
<dbReference type="InterPro" id="IPR039422">
    <property type="entry name" value="MarR/SlyA-like"/>
</dbReference>
<keyword evidence="3" id="KW-0804">Transcription</keyword>
<evidence type="ECO:0000313" key="5">
    <source>
        <dbReference type="EMBL" id="UWP84835.1"/>
    </source>
</evidence>
<evidence type="ECO:0000256" key="2">
    <source>
        <dbReference type="ARBA" id="ARBA00023125"/>
    </source>
</evidence>
<proteinExistence type="predicted"/>